<keyword evidence="10" id="KW-1185">Reference proteome</keyword>
<evidence type="ECO:0000256" key="3">
    <source>
        <dbReference type="ARBA" id="ARBA00022833"/>
    </source>
</evidence>
<protein>
    <submittedName>
        <fullName evidence="11">Nuclear receptor domain-containing protein</fullName>
    </submittedName>
</protein>
<dbReference type="PRINTS" id="PR00047">
    <property type="entry name" value="STROIDFINGER"/>
</dbReference>
<dbReference type="PROSITE" id="PS51030">
    <property type="entry name" value="NUCLEAR_REC_DBD_2"/>
    <property type="match status" value="1"/>
</dbReference>
<evidence type="ECO:0000256" key="7">
    <source>
        <dbReference type="ARBA" id="ARBA00023170"/>
    </source>
</evidence>
<reference evidence="11" key="1">
    <citation type="submission" date="2016-11" db="UniProtKB">
        <authorList>
            <consortium name="WormBaseParasite"/>
        </authorList>
    </citation>
    <scope>IDENTIFICATION</scope>
</reference>
<dbReference type="PANTHER" id="PTHR46011">
    <property type="entry name" value="NUCLEAR HORMONE RECEPTOR FAMILY MEMBER NHR-86-RELATED"/>
    <property type="match status" value="1"/>
</dbReference>
<dbReference type="Pfam" id="PF00104">
    <property type="entry name" value="Hormone_recep"/>
    <property type="match status" value="1"/>
</dbReference>
<dbReference type="InterPro" id="IPR035500">
    <property type="entry name" value="NHR-like_dom_sf"/>
</dbReference>
<organism evidence="10 11">
    <name type="scientific">Heterorhabditis bacteriophora</name>
    <name type="common">Entomopathogenic nematode worm</name>
    <dbReference type="NCBI Taxonomy" id="37862"/>
    <lineage>
        <taxon>Eukaryota</taxon>
        <taxon>Metazoa</taxon>
        <taxon>Ecdysozoa</taxon>
        <taxon>Nematoda</taxon>
        <taxon>Chromadorea</taxon>
        <taxon>Rhabditida</taxon>
        <taxon>Rhabditina</taxon>
        <taxon>Rhabditomorpha</taxon>
        <taxon>Strongyloidea</taxon>
        <taxon>Heterorhabditidae</taxon>
        <taxon>Heterorhabditis</taxon>
    </lineage>
</organism>
<dbReference type="SMART" id="SM00399">
    <property type="entry name" value="ZnF_C4"/>
    <property type="match status" value="1"/>
</dbReference>
<dbReference type="InterPro" id="IPR013088">
    <property type="entry name" value="Znf_NHR/GATA"/>
</dbReference>
<evidence type="ECO:0000259" key="9">
    <source>
        <dbReference type="PROSITE" id="PS51030"/>
    </source>
</evidence>
<evidence type="ECO:0000313" key="10">
    <source>
        <dbReference type="Proteomes" id="UP000095283"/>
    </source>
</evidence>
<name>A0A1I7X6Y9_HETBA</name>
<keyword evidence="5" id="KW-0238">DNA-binding</keyword>
<dbReference type="PANTHER" id="PTHR46011:SF6">
    <property type="entry name" value="HIGH ZINC ACTIVATED NUCLEAR RECEPTOR PROTEIN"/>
    <property type="match status" value="1"/>
</dbReference>
<keyword evidence="1" id="KW-0479">Metal-binding</keyword>
<dbReference type="GO" id="GO:0043565">
    <property type="term" value="F:sequence-specific DNA binding"/>
    <property type="evidence" value="ECO:0007669"/>
    <property type="project" value="InterPro"/>
</dbReference>
<dbReference type="PROSITE" id="PS00031">
    <property type="entry name" value="NUCLEAR_REC_DBD_1"/>
    <property type="match status" value="1"/>
</dbReference>
<keyword evidence="6" id="KW-0804">Transcription</keyword>
<dbReference type="GO" id="GO:0003700">
    <property type="term" value="F:DNA-binding transcription factor activity"/>
    <property type="evidence" value="ECO:0007669"/>
    <property type="project" value="InterPro"/>
</dbReference>
<evidence type="ECO:0000256" key="8">
    <source>
        <dbReference type="ARBA" id="ARBA00023242"/>
    </source>
</evidence>
<proteinExistence type="predicted"/>
<dbReference type="GO" id="GO:0005634">
    <property type="term" value="C:nucleus"/>
    <property type="evidence" value="ECO:0007669"/>
    <property type="project" value="TreeGrafter"/>
</dbReference>
<dbReference type="InterPro" id="IPR001628">
    <property type="entry name" value="Znf_hrmn_rcpt"/>
</dbReference>
<keyword evidence="2" id="KW-0863">Zinc-finger</keyword>
<accession>A0A1I7X6Y9</accession>
<keyword evidence="8" id="KW-0539">Nucleus</keyword>
<dbReference type="Pfam" id="PF00105">
    <property type="entry name" value="zf-C4"/>
    <property type="match status" value="1"/>
</dbReference>
<evidence type="ECO:0000256" key="4">
    <source>
        <dbReference type="ARBA" id="ARBA00023015"/>
    </source>
</evidence>
<dbReference type="Gene3D" id="3.30.50.10">
    <property type="entry name" value="Erythroid Transcription Factor GATA-1, subunit A"/>
    <property type="match status" value="1"/>
</dbReference>
<evidence type="ECO:0000313" key="11">
    <source>
        <dbReference type="WBParaSite" id="Hba_13155"/>
    </source>
</evidence>
<dbReference type="SUPFAM" id="SSF57716">
    <property type="entry name" value="Glucocorticoid receptor-like (DNA-binding domain)"/>
    <property type="match status" value="1"/>
</dbReference>
<keyword evidence="4" id="KW-0805">Transcription regulation</keyword>
<keyword evidence="7" id="KW-0675">Receptor</keyword>
<dbReference type="WBParaSite" id="Hba_13155">
    <property type="protein sequence ID" value="Hba_13155"/>
    <property type="gene ID" value="Hba_13155"/>
</dbReference>
<evidence type="ECO:0000256" key="2">
    <source>
        <dbReference type="ARBA" id="ARBA00022771"/>
    </source>
</evidence>
<evidence type="ECO:0000256" key="6">
    <source>
        <dbReference type="ARBA" id="ARBA00023163"/>
    </source>
</evidence>
<evidence type="ECO:0000256" key="5">
    <source>
        <dbReference type="ARBA" id="ARBA00023125"/>
    </source>
</evidence>
<dbReference type="GO" id="GO:0008270">
    <property type="term" value="F:zinc ion binding"/>
    <property type="evidence" value="ECO:0007669"/>
    <property type="project" value="UniProtKB-KW"/>
</dbReference>
<dbReference type="Proteomes" id="UP000095283">
    <property type="component" value="Unplaced"/>
</dbReference>
<keyword evidence="3" id="KW-0862">Zinc</keyword>
<evidence type="ECO:0000256" key="1">
    <source>
        <dbReference type="ARBA" id="ARBA00022723"/>
    </source>
</evidence>
<dbReference type="AlphaFoldDB" id="A0A1I7X6Y9"/>
<feature type="domain" description="Nuclear receptor" evidence="9">
    <location>
        <begin position="91"/>
        <end position="140"/>
    </location>
</feature>
<dbReference type="InterPro" id="IPR000536">
    <property type="entry name" value="Nucl_hrmn_rcpt_lig-bd"/>
</dbReference>
<sequence>MAHDIVQDRQAATRIKSISALCGLSLKISLSSDRIFDTSMIDGPPSSMLPSSVLRQFGGIHCHEFMSFLDRMIPMNSIKLANTSPSLEDVNQTCHICYDSSDGLHFAVYTCRACAAFFRRTVSLKLQYNCRAEGKCAIEKSVQKARDGIGKRKEYGQKSLVVKRPSAIDPIQPSSSEGTPYYPKSELLNGQFAFTSMMTTKSEKVILKFATGYLHFLTIRKATHSLVDNENLTQRFQKNDGLRWPLELRPSNFDSSKKVCQLEAHLVTDIVNTYFYPFNELQFTEKVTLFKNFFCYLSHTDWAYQSYKLFGQDESETKRKWEMDICIIFRPAMDFILNVIIAHMRRINLTELEYIAILGFFCGTKRSVVMLRENSELAELFNIFEADVCCKSFKGET</sequence>
<dbReference type="SUPFAM" id="SSF48508">
    <property type="entry name" value="Nuclear receptor ligand-binding domain"/>
    <property type="match status" value="1"/>
</dbReference>